<comment type="caution">
    <text evidence="1">The sequence shown here is derived from an EMBL/GenBank/DDBJ whole genome shotgun (WGS) entry which is preliminary data.</text>
</comment>
<proteinExistence type="predicted"/>
<evidence type="ECO:0000313" key="1">
    <source>
        <dbReference type="EMBL" id="GGO68829.1"/>
    </source>
</evidence>
<reference evidence="1" key="2">
    <citation type="submission" date="2020-09" db="EMBL/GenBank/DDBJ databases">
        <authorList>
            <person name="Sun Q."/>
            <person name="Zhou Y."/>
        </authorList>
    </citation>
    <scope>NUCLEOTIDE SEQUENCE</scope>
    <source>
        <strain evidence="1">CGMCC 4.7368</strain>
    </source>
</reference>
<protein>
    <submittedName>
        <fullName evidence="1">Uncharacterized protein</fullName>
    </submittedName>
</protein>
<dbReference type="AlphaFoldDB" id="A0A917YWD9"/>
<keyword evidence="2" id="KW-1185">Reference proteome</keyword>
<dbReference type="EMBL" id="BMNH01000006">
    <property type="protein sequence ID" value="GGO68829.1"/>
    <property type="molecule type" value="Genomic_DNA"/>
</dbReference>
<accession>A0A917YWD9</accession>
<gene>
    <name evidence="1" type="ORF">GCM10012289_28520</name>
</gene>
<reference evidence="1" key="1">
    <citation type="journal article" date="2014" name="Int. J. Syst. Evol. Microbiol.">
        <title>Complete genome sequence of Corynebacterium casei LMG S-19264T (=DSM 44701T), isolated from a smear-ripened cheese.</title>
        <authorList>
            <consortium name="US DOE Joint Genome Institute (JGI-PGF)"/>
            <person name="Walter F."/>
            <person name="Albersmeier A."/>
            <person name="Kalinowski J."/>
            <person name="Ruckert C."/>
        </authorList>
    </citation>
    <scope>NUCLEOTIDE SEQUENCE</scope>
    <source>
        <strain evidence="1">CGMCC 4.7368</strain>
    </source>
</reference>
<organism evidence="1 2">
    <name type="scientific">Nonomuraea cavernae</name>
    <dbReference type="NCBI Taxonomy" id="2045107"/>
    <lineage>
        <taxon>Bacteria</taxon>
        <taxon>Bacillati</taxon>
        <taxon>Actinomycetota</taxon>
        <taxon>Actinomycetes</taxon>
        <taxon>Streptosporangiales</taxon>
        <taxon>Streptosporangiaceae</taxon>
        <taxon>Nonomuraea</taxon>
    </lineage>
</organism>
<dbReference type="Proteomes" id="UP000646523">
    <property type="component" value="Unassembled WGS sequence"/>
</dbReference>
<sequence>MWRDDARLDDFHERVVARPLPPETRSRDDSVATFGKNSSGNGDYCEYRVRLKLRTGLSPVELYAYYDKAAIAGVDVGMAQVSVDVDDAGDGGAVIVEFRDISSSDWDIRCA</sequence>
<evidence type="ECO:0000313" key="2">
    <source>
        <dbReference type="Proteomes" id="UP000646523"/>
    </source>
</evidence>
<name>A0A917YWD9_9ACTN</name>